<dbReference type="Proteomes" id="UP001172155">
    <property type="component" value="Unassembled WGS sequence"/>
</dbReference>
<proteinExistence type="predicted"/>
<comment type="caution">
    <text evidence="1">The sequence shown here is derived from an EMBL/GenBank/DDBJ whole genome shotgun (WGS) entry which is preliminary data.</text>
</comment>
<evidence type="ECO:0000313" key="2">
    <source>
        <dbReference type="Proteomes" id="UP001172155"/>
    </source>
</evidence>
<dbReference type="AlphaFoldDB" id="A0AA40K9B6"/>
<keyword evidence="2" id="KW-1185">Reference proteome</keyword>
<gene>
    <name evidence="1" type="ORF">B0T18DRAFT_428538</name>
</gene>
<evidence type="ECO:0000313" key="1">
    <source>
        <dbReference type="EMBL" id="KAK0750615.1"/>
    </source>
</evidence>
<sequence length="158" mass="17766">MSNQTSTSKNRAEWADDPRSIYFILPGHNVELREGDRIREEDGIPKTGSSVATALAAGLTALIIHYVRLGAVYSWHRGRVNDGNAVNEDSVRAIKRHGVIREAPMRISAGYTDKNRRLEVESFFRDPAKVLDPYNRVTDESKWEKVAQLARDLVSSNT</sequence>
<accession>A0AA40K9B6</accession>
<protein>
    <recommendedName>
        <fullName evidence="3">Peptidase S8/S53 domain-containing protein</fullName>
    </recommendedName>
</protein>
<reference evidence="1" key="1">
    <citation type="submission" date="2023-06" db="EMBL/GenBank/DDBJ databases">
        <title>Genome-scale phylogeny and comparative genomics of the fungal order Sordariales.</title>
        <authorList>
            <consortium name="Lawrence Berkeley National Laboratory"/>
            <person name="Hensen N."/>
            <person name="Bonometti L."/>
            <person name="Westerberg I."/>
            <person name="Brannstrom I.O."/>
            <person name="Guillou S."/>
            <person name="Cros-Aarteil S."/>
            <person name="Calhoun S."/>
            <person name="Haridas S."/>
            <person name="Kuo A."/>
            <person name="Mondo S."/>
            <person name="Pangilinan J."/>
            <person name="Riley R."/>
            <person name="LaButti K."/>
            <person name="Andreopoulos B."/>
            <person name="Lipzen A."/>
            <person name="Chen C."/>
            <person name="Yanf M."/>
            <person name="Daum C."/>
            <person name="Ng V."/>
            <person name="Clum A."/>
            <person name="Steindorff A."/>
            <person name="Ohm R."/>
            <person name="Martin F."/>
            <person name="Silar P."/>
            <person name="Natvig D."/>
            <person name="Lalanne C."/>
            <person name="Gautier V."/>
            <person name="Ament-velasquez S.L."/>
            <person name="Kruys A."/>
            <person name="Hutchinson M.I."/>
            <person name="Powell A.J."/>
            <person name="Barry K."/>
            <person name="Miller A.N."/>
            <person name="Grigoriev I.V."/>
            <person name="Debuchy R."/>
            <person name="Gladieux P."/>
            <person name="Thoren M.H."/>
            <person name="Johannesson H."/>
        </authorList>
    </citation>
    <scope>NUCLEOTIDE SEQUENCE</scope>
    <source>
        <strain evidence="1">SMH3187-1</strain>
    </source>
</reference>
<dbReference type="EMBL" id="JAUKUD010000003">
    <property type="protein sequence ID" value="KAK0750615.1"/>
    <property type="molecule type" value="Genomic_DNA"/>
</dbReference>
<name>A0AA40K9B6_9PEZI</name>
<organism evidence="1 2">
    <name type="scientific">Schizothecium vesticola</name>
    <dbReference type="NCBI Taxonomy" id="314040"/>
    <lineage>
        <taxon>Eukaryota</taxon>
        <taxon>Fungi</taxon>
        <taxon>Dikarya</taxon>
        <taxon>Ascomycota</taxon>
        <taxon>Pezizomycotina</taxon>
        <taxon>Sordariomycetes</taxon>
        <taxon>Sordariomycetidae</taxon>
        <taxon>Sordariales</taxon>
        <taxon>Schizotheciaceae</taxon>
        <taxon>Schizothecium</taxon>
    </lineage>
</organism>
<evidence type="ECO:0008006" key="3">
    <source>
        <dbReference type="Google" id="ProtNLM"/>
    </source>
</evidence>